<evidence type="ECO:0000313" key="4">
    <source>
        <dbReference type="Proteomes" id="UP000243081"/>
    </source>
</evidence>
<keyword evidence="2" id="KW-0472">Membrane</keyword>
<feature type="region of interest" description="Disordered" evidence="1">
    <location>
        <begin position="62"/>
        <end position="89"/>
    </location>
</feature>
<dbReference type="EMBL" id="LUKN01000082">
    <property type="protein sequence ID" value="OAR05820.1"/>
    <property type="molecule type" value="Genomic_DNA"/>
</dbReference>
<feature type="transmembrane region" description="Helical" evidence="2">
    <location>
        <begin position="170"/>
        <end position="187"/>
    </location>
</feature>
<protein>
    <submittedName>
        <fullName evidence="3">Uncharacterized protein</fullName>
    </submittedName>
</protein>
<evidence type="ECO:0000256" key="1">
    <source>
        <dbReference type="SAM" id="MobiDB-lite"/>
    </source>
</evidence>
<comment type="caution">
    <text evidence="3">The sequence shown here is derived from an EMBL/GenBank/DDBJ whole genome shotgun (WGS) entry which is preliminary data.</text>
</comment>
<dbReference type="OrthoDB" id="5215647at2759"/>
<dbReference type="Proteomes" id="UP000243081">
    <property type="component" value="Unassembled WGS sequence"/>
</dbReference>
<gene>
    <name evidence="3" type="ORF">LLEC1_06724</name>
</gene>
<keyword evidence="2" id="KW-0812">Transmembrane</keyword>
<name>A0A179IV66_CORDF</name>
<evidence type="ECO:0000313" key="3">
    <source>
        <dbReference type="EMBL" id="OAR05820.1"/>
    </source>
</evidence>
<feature type="region of interest" description="Disordered" evidence="1">
    <location>
        <begin position="1"/>
        <end position="43"/>
    </location>
</feature>
<evidence type="ECO:0000256" key="2">
    <source>
        <dbReference type="SAM" id="Phobius"/>
    </source>
</evidence>
<keyword evidence="2" id="KW-1133">Transmembrane helix</keyword>
<accession>A0A179IV66</accession>
<dbReference type="AlphaFoldDB" id="A0A179IV66"/>
<keyword evidence="4" id="KW-1185">Reference proteome</keyword>
<organism evidence="3 4">
    <name type="scientific">Cordyceps confragosa</name>
    <name type="common">Lecanicillium lecanii</name>
    <dbReference type="NCBI Taxonomy" id="2714763"/>
    <lineage>
        <taxon>Eukaryota</taxon>
        <taxon>Fungi</taxon>
        <taxon>Dikarya</taxon>
        <taxon>Ascomycota</taxon>
        <taxon>Pezizomycotina</taxon>
        <taxon>Sordariomycetes</taxon>
        <taxon>Hypocreomycetidae</taxon>
        <taxon>Hypocreales</taxon>
        <taxon>Cordycipitaceae</taxon>
        <taxon>Akanthomyces</taxon>
    </lineage>
</organism>
<dbReference type="OMA" id="AQNHRWR"/>
<sequence>MDHATKLTELDPMPIWTPVPSEHDVRRSRSPAPYTGSFDGNPPEGMALRLGPEGLIPDHPGSVADFGRPVSQPVPPQQTLAPPPEGPAGMMPAPYRKERGALDIRTLRQSCQYNLREYLAVQQEYLRCGGNAADSRVRHQTGMVLDDLMTLQMEVRELARAAQNHRWRKWLMGGIFASFIPLVRRIFRRGSNDDADAASNDTEYAFQKSKNILSRVTNSIFGVGKLASIGFFVFAVLYIFQNEVSLRVARTTQKRLKQLSDRVQEGDITLSERDMRVLEGWRWRVLLW</sequence>
<feature type="compositionally biased region" description="Pro residues" evidence="1">
    <location>
        <begin position="72"/>
        <end position="86"/>
    </location>
</feature>
<proteinExistence type="predicted"/>
<reference evidence="3 4" key="1">
    <citation type="submission" date="2016-03" db="EMBL/GenBank/DDBJ databases">
        <title>Fine-scale spatial genetic structure of a fungal parasite of coffee scale insects.</title>
        <authorList>
            <person name="Jackson D."/>
            <person name="Zemenick K.A."/>
            <person name="Malloure B."/>
            <person name="Quandt C.A."/>
            <person name="James T.Y."/>
        </authorList>
    </citation>
    <scope>NUCLEOTIDE SEQUENCE [LARGE SCALE GENOMIC DNA]</scope>
    <source>
        <strain evidence="3 4">UM487</strain>
    </source>
</reference>
<feature type="transmembrane region" description="Helical" evidence="2">
    <location>
        <begin position="220"/>
        <end position="240"/>
    </location>
</feature>